<evidence type="ECO:0000256" key="4">
    <source>
        <dbReference type="ARBA" id="ARBA00023136"/>
    </source>
</evidence>
<feature type="transmembrane region" description="Helical" evidence="7">
    <location>
        <begin position="22"/>
        <end position="42"/>
    </location>
</feature>
<feature type="transmembrane region" description="Helical" evidence="7">
    <location>
        <begin position="95"/>
        <end position="121"/>
    </location>
</feature>
<evidence type="ECO:0000256" key="7">
    <source>
        <dbReference type="SAM" id="Phobius"/>
    </source>
</evidence>
<proteinExistence type="inferred from homology"/>
<evidence type="ECO:0000256" key="3">
    <source>
        <dbReference type="ARBA" id="ARBA00022989"/>
    </source>
</evidence>
<evidence type="ECO:0000313" key="10">
    <source>
        <dbReference type="Proteomes" id="UP000034112"/>
    </source>
</evidence>
<protein>
    <recommendedName>
        <fullName evidence="8">Rhodopsin domain-containing protein</fullName>
    </recommendedName>
</protein>
<feature type="domain" description="Rhodopsin" evidence="8">
    <location>
        <begin position="38"/>
        <end position="286"/>
    </location>
</feature>
<feature type="transmembrane region" description="Helical" evidence="7">
    <location>
        <begin position="224"/>
        <end position="245"/>
    </location>
</feature>
<dbReference type="PANTHER" id="PTHR33048">
    <property type="entry name" value="PTH11-LIKE INTEGRAL MEMBRANE PROTEIN (AFU_ORTHOLOGUE AFUA_5G11245)"/>
    <property type="match status" value="1"/>
</dbReference>
<sequence>MASLGPPPPGIDLQASRQGNLVASWASTWGLAVAAVILRVVCRKLAKIRFWLDDWFIIASLLFSGGFTFTVTIYMVNNGFCRHVWAGPPDAARDWALGLFTTEFTYTFSLMFIKFSILAFYWRIFSVQFIDKLLLWILAGMVACWTVASILTSAFQCVPISALWQQFDPVHPTDPSTFSCGVNIHKLFIGKTVPHIVTDILILLFPVPYIWGLHLRMSQKIATACVFMLGIFVLVVSIVRLVFVLELDLSSVDFTWDECTEMKWTGVEVNIGTVCACLPSLKPLLNLILYGRVHPKSHRPSVTDAHTLLEIAEATKRRYRRPSVANVSSAYIFASMRGAMDDPDIFERLSGSEIGSEAATTQDTTPGIGMENTRDISKETG</sequence>
<feature type="compositionally biased region" description="Basic and acidic residues" evidence="6">
    <location>
        <begin position="372"/>
        <end position="381"/>
    </location>
</feature>
<comment type="similarity">
    <text evidence="5">Belongs to the SAT4 family.</text>
</comment>
<reference evidence="10" key="1">
    <citation type="journal article" date="2015" name="Genome Announc.">
        <title>Draft whole-genome sequence of the biocontrol agent Trichoderma harzianum T6776.</title>
        <authorList>
            <person name="Baroncelli R."/>
            <person name="Piaggeschi G."/>
            <person name="Fiorini L."/>
            <person name="Bertolini E."/>
            <person name="Zapparata A."/>
            <person name="Pe M.E."/>
            <person name="Sarrocco S."/>
            <person name="Vannacci G."/>
        </authorList>
    </citation>
    <scope>NUCLEOTIDE SEQUENCE [LARGE SCALE GENOMIC DNA]</scope>
    <source>
        <strain evidence="10">T6776</strain>
    </source>
</reference>
<keyword evidence="4 7" id="KW-0472">Membrane</keyword>
<keyword evidence="3 7" id="KW-1133">Transmembrane helix</keyword>
<feature type="transmembrane region" description="Helical" evidence="7">
    <location>
        <begin position="193"/>
        <end position="212"/>
    </location>
</feature>
<organism evidence="9 10">
    <name type="scientific">Trichoderma harzianum</name>
    <name type="common">Hypocrea lixii</name>
    <dbReference type="NCBI Taxonomy" id="5544"/>
    <lineage>
        <taxon>Eukaryota</taxon>
        <taxon>Fungi</taxon>
        <taxon>Dikarya</taxon>
        <taxon>Ascomycota</taxon>
        <taxon>Pezizomycotina</taxon>
        <taxon>Sordariomycetes</taxon>
        <taxon>Hypocreomycetidae</taxon>
        <taxon>Hypocreales</taxon>
        <taxon>Hypocreaceae</taxon>
        <taxon>Trichoderma</taxon>
    </lineage>
</organism>
<dbReference type="Proteomes" id="UP000034112">
    <property type="component" value="Unassembled WGS sequence"/>
</dbReference>
<comment type="caution">
    <text evidence="9">The sequence shown here is derived from an EMBL/GenBank/DDBJ whole genome shotgun (WGS) entry which is preliminary data.</text>
</comment>
<feature type="region of interest" description="Disordered" evidence="6">
    <location>
        <begin position="353"/>
        <end position="381"/>
    </location>
</feature>
<dbReference type="OrthoDB" id="5417844at2759"/>
<feature type="transmembrane region" description="Helical" evidence="7">
    <location>
        <begin position="54"/>
        <end position="75"/>
    </location>
</feature>
<evidence type="ECO:0000256" key="1">
    <source>
        <dbReference type="ARBA" id="ARBA00004141"/>
    </source>
</evidence>
<comment type="subcellular location">
    <subcellularLocation>
        <location evidence="1">Membrane</location>
        <topology evidence="1">Multi-pass membrane protein</topology>
    </subcellularLocation>
</comment>
<evidence type="ECO:0000256" key="6">
    <source>
        <dbReference type="SAM" id="MobiDB-lite"/>
    </source>
</evidence>
<evidence type="ECO:0000256" key="5">
    <source>
        <dbReference type="ARBA" id="ARBA00038359"/>
    </source>
</evidence>
<dbReference type="InterPro" id="IPR049326">
    <property type="entry name" value="Rhodopsin_dom_fungi"/>
</dbReference>
<dbReference type="EMBL" id="JOKZ01000027">
    <property type="protein sequence ID" value="KKP06388.1"/>
    <property type="molecule type" value="Genomic_DNA"/>
</dbReference>
<dbReference type="PANTHER" id="PTHR33048:SF47">
    <property type="entry name" value="INTEGRAL MEMBRANE PROTEIN-RELATED"/>
    <property type="match status" value="1"/>
</dbReference>
<dbReference type="InterPro" id="IPR052337">
    <property type="entry name" value="SAT4-like"/>
</dbReference>
<accession>A0A0F9Y2K4</accession>
<keyword evidence="2 7" id="KW-0812">Transmembrane</keyword>
<feature type="transmembrane region" description="Helical" evidence="7">
    <location>
        <begin position="133"/>
        <end position="155"/>
    </location>
</feature>
<dbReference type="OMA" id="AGNFVAM"/>
<name>A0A0F9Y2K4_TRIHA</name>
<evidence type="ECO:0000256" key="2">
    <source>
        <dbReference type="ARBA" id="ARBA00022692"/>
    </source>
</evidence>
<dbReference type="AlphaFoldDB" id="A0A0F9Y2K4"/>
<evidence type="ECO:0000259" key="8">
    <source>
        <dbReference type="Pfam" id="PF20684"/>
    </source>
</evidence>
<dbReference type="Pfam" id="PF20684">
    <property type="entry name" value="Fung_rhodopsin"/>
    <property type="match status" value="1"/>
</dbReference>
<evidence type="ECO:0000313" key="9">
    <source>
        <dbReference type="EMBL" id="KKP06388.1"/>
    </source>
</evidence>
<gene>
    <name evidence="9" type="ORF">THAR02_01536</name>
</gene>
<dbReference type="GO" id="GO:0016020">
    <property type="term" value="C:membrane"/>
    <property type="evidence" value="ECO:0007669"/>
    <property type="project" value="UniProtKB-SubCell"/>
</dbReference>